<dbReference type="EMBL" id="QTSX02005321">
    <property type="protein sequence ID" value="KAJ9059919.1"/>
    <property type="molecule type" value="Genomic_DNA"/>
</dbReference>
<evidence type="ECO:0000313" key="2">
    <source>
        <dbReference type="Proteomes" id="UP001165960"/>
    </source>
</evidence>
<keyword evidence="2" id="KW-1185">Reference proteome</keyword>
<organism evidence="1 2">
    <name type="scientific">Entomophthora muscae</name>
    <dbReference type="NCBI Taxonomy" id="34485"/>
    <lineage>
        <taxon>Eukaryota</taxon>
        <taxon>Fungi</taxon>
        <taxon>Fungi incertae sedis</taxon>
        <taxon>Zoopagomycota</taxon>
        <taxon>Entomophthoromycotina</taxon>
        <taxon>Entomophthoromycetes</taxon>
        <taxon>Entomophthorales</taxon>
        <taxon>Entomophthoraceae</taxon>
        <taxon>Entomophthora</taxon>
    </lineage>
</organism>
<accession>A0ACC2SBZ6</accession>
<sequence>MTIKNRTAEFQAVVRTIRNRQSSTPPNSNGRGPKRNSAANGPNSRKQATTDFSRQAGLIGRKIQHTAEKLQELTKLAKRRTLFDDRPTEINDLTFAIKQEIATINQQLAALQQSTKTQNNLAVSSKQQEQHNANVVATLQSQLATASMSFKDVLEIRSENMKATKERKEQFTYQPPNQSMGFGQPSNFVPDSQPQKEYLALDFGDTAIQQMQLVEQQDSYIDTRSAAINSIESTIAELGSVFQQLATMVAEQRDVVQRIDANVEEMEVNISGAQQELLRYFTSISSNRWLILKVFGLVVMFLFLFVALR</sequence>
<gene>
    <name evidence="1" type="primary">sed5_2</name>
    <name evidence="1" type="ORF">DSO57_1036438</name>
</gene>
<dbReference type="Proteomes" id="UP001165960">
    <property type="component" value="Unassembled WGS sequence"/>
</dbReference>
<reference evidence="1" key="1">
    <citation type="submission" date="2022-04" db="EMBL/GenBank/DDBJ databases">
        <title>Genome of the entomopathogenic fungus Entomophthora muscae.</title>
        <authorList>
            <person name="Elya C."/>
            <person name="Lovett B.R."/>
            <person name="Lee E."/>
            <person name="Macias A.M."/>
            <person name="Hajek A.E."/>
            <person name="De Bivort B.L."/>
            <person name="Kasson M.T."/>
            <person name="De Fine Licht H.H."/>
            <person name="Stajich J.E."/>
        </authorList>
    </citation>
    <scope>NUCLEOTIDE SEQUENCE</scope>
    <source>
        <strain evidence="1">Berkeley</strain>
    </source>
</reference>
<comment type="caution">
    <text evidence="1">The sequence shown here is derived from an EMBL/GenBank/DDBJ whole genome shotgun (WGS) entry which is preliminary data.</text>
</comment>
<evidence type="ECO:0000313" key="1">
    <source>
        <dbReference type="EMBL" id="KAJ9059919.1"/>
    </source>
</evidence>
<name>A0ACC2SBZ6_9FUNG</name>
<proteinExistence type="predicted"/>
<protein>
    <submittedName>
        <fullName evidence="1">Integral membrane protein SED5</fullName>
    </submittedName>
</protein>